<dbReference type="InterPro" id="IPR036249">
    <property type="entry name" value="Thioredoxin-like_sf"/>
</dbReference>
<dbReference type="SUPFAM" id="SSF52833">
    <property type="entry name" value="Thioredoxin-like"/>
    <property type="match status" value="1"/>
</dbReference>
<evidence type="ECO:0000259" key="1">
    <source>
        <dbReference type="Pfam" id="PF00085"/>
    </source>
</evidence>
<organism evidence="2 4">
    <name type="scientific">Brevibacillus composti</name>
    <dbReference type="NCBI Taxonomy" id="2796470"/>
    <lineage>
        <taxon>Bacteria</taxon>
        <taxon>Bacillati</taxon>
        <taxon>Bacillota</taxon>
        <taxon>Bacilli</taxon>
        <taxon>Bacillales</taxon>
        <taxon>Paenibacillaceae</taxon>
        <taxon>Brevibacillus</taxon>
    </lineage>
</organism>
<dbReference type="Gene3D" id="3.40.30.10">
    <property type="entry name" value="Glutaredoxin"/>
    <property type="match status" value="1"/>
</dbReference>
<protein>
    <submittedName>
        <fullName evidence="2">Thioredoxin family protein</fullName>
    </submittedName>
</protein>
<dbReference type="Pfam" id="PF00085">
    <property type="entry name" value="Thioredoxin"/>
    <property type="match status" value="1"/>
</dbReference>
<dbReference type="Proteomes" id="UP000677234">
    <property type="component" value="Chromosome"/>
</dbReference>
<gene>
    <name evidence="2" type="ORF">JD108_12145</name>
    <name evidence="3" type="ORF">KDJ56_12090</name>
</gene>
<dbReference type="RefSeq" id="WP_198826340.1">
    <property type="nucleotide sequence ID" value="NZ_CP066308.1"/>
</dbReference>
<accession>A0A7T5JM43</accession>
<dbReference type="Proteomes" id="UP000595847">
    <property type="component" value="Chromosome"/>
</dbReference>
<dbReference type="CDD" id="cd02947">
    <property type="entry name" value="TRX_family"/>
    <property type="match status" value="1"/>
</dbReference>
<evidence type="ECO:0000313" key="2">
    <source>
        <dbReference type="EMBL" id="QQE72707.1"/>
    </source>
</evidence>
<dbReference type="EMBL" id="CP073708">
    <property type="protein sequence ID" value="QUO39785.1"/>
    <property type="molecule type" value="Genomic_DNA"/>
</dbReference>
<evidence type="ECO:0000313" key="4">
    <source>
        <dbReference type="Proteomes" id="UP000595847"/>
    </source>
</evidence>
<dbReference type="KEGG" id="bcop:JD108_12145"/>
<dbReference type="EMBL" id="CP066308">
    <property type="protein sequence ID" value="QQE72707.1"/>
    <property type="molecule type" value="Genomic_DNA"/>
</dbReference>
<dbReference type="AlphaFoldDB" id="A0A7T5JM43"/>
<keyword evidence="5" id="KW-1185">Reference proteome</keyword>
<evidence type="ECO:0000313" key="3">
    <source>
        <dbReference type="EMBL" id="QUO39785.1"/>
    </source>
</evidence>
<feature type="domain" description="Thioredoxin" evidence="1">
    <location>
        <begin position="19"/>
        <end position="88"/>
    </location>
</feature>
<name>A0A7T5JM43_9BACL</name>
<proteinExistence type="predicted"/>
<reference evidence="2 4" key="1">
    <citation type="submission" date="2020-12" db="EMBL/GenBank/DDBJ databases">
        <title>strain FJAT-54423T represents a novel species of the genus Brevibacillus.</title>
        <authorList>
            <person name="Tang R."/>
        </authorList>
    </citation>
    <scope>NUCLEOTIDE SEQUENCE [LARGE SCALE GENOMIC DNA]</scope>
    <source>
        <strain evidence="2 4">FJAT-54423</strain>
    </source>
</reference>
<reference evidence="3" key="2">
    <citation type="submission" date="2021-04" db="EMBL/GenBank/DDBJ databases">
        <title>Brevibacillus composti FJAT-54423, complete genome.</title>
        <authorList>
            <person name="Tang R."/>
        </authorList>
    </citation>
    <scope>NUCLEOTIDE SEQUENCE</scope>
    <source>
        <strain evidence="3">FJAT-54424</strain>
    </source>
</reference>
<sequence length="104" mass="11603">MEELSRTSIANILDPASSGKAAVFIYTPLCGTCKLAARMLEIVEQMLPGLPLYQVNINAMPELAEKWQVTSVPGLYLVERGVIAEKHFALHSVDFLYQQLKSFF</sequence>
<dbReference type="InterPro" id="IPR013766">
    <property type="entry name" value="Thioredoxin_domain"/>
</dbReference>
<evidence type="ECO:0000313" key="5">
    <source>
        <dbReference type="Proteomes" id="UP000677234"/>
    </source>
</evidence>